<dbReference type="PIRSF" id="PIRSF000110">
    <property type="entry name" value="G6PD"/>
    <property type="match status" value="1"/>
</dbReference>
<proteinExistence type="inferred from homology"/>
<dbReference type="GO" id="GO:0004345">
    <property type="term" value="F:glucose-6-phosphate dehydrogenase activity"/>
    <property type="evidence" value="ECO:0007669"/>
    <property type="project" value="UniProtKB-EC"/>
</dbReference>
<evidence type="ECO:0000256" key="1">
    <source>
        <dbReference type="ARBA" id="ARBA00004937"/>
    </source>
</evidence>
<dbReference type="PANTHER" id="PTHR23429:SF0">
    <property type="entry name" value="GLUCOSE-6-PHOSPHATE 1-DEHYDROGENASE"/>
    <property type="match status" value="1"/>
</dbReference>
<keyword evidence="3 7" id="KW-0313">Glucose metabolism</keyword>
<sequence length="486" mass="54936">MTEPADPQALFASRDKMVPHVFVIFGATGDLARRKLFPGLFRLMRSGLLPEQFRIIGSGRNSPGTDEEFRYKLAKAVFKFSGSARFDDHVWEEFAQRITFQTSSKDDGEALAEAVDAAMAELGPDTRKLLYLSVPPDSMEPMVKMLGATGLAEDARVVLEKPFGRDLESSRSLNTALHQVFAEEQLFRIDHFLGKEAVQNILALRFANGFFEPVWNRHHISYVQIDVPESIGIEGRAGFMESTGTFRDMISTHLFQLLGFLALEPPVHVDAESLRVEKRKLFQAVRALEPDRVVFGQYEGYRDEPGVNSESEVETFVAAEVWVDNWRWKGVPFLLRTGKAMAQSRRTITLGFVEPPLKMFDSANGFDSQPNELVFELTEDSTVTLDLRAKRPGPALKLDHAKLHMRFSEAFADAEPLEAYERLLLDVLRDDQTLFTSAEEVERLWELCDPVLQQPPKVHSYEQGSWGPAQARELAGERGWRVPEQS</sequence>
<dbReference type="Gene3D" id="3.30.360.10">
    <property type="entry name" value="Dihydrodipicolinate Reductase, domain 2"/>
    <property type="match status" value="1"/>
</dbReference>
<dbReference type="Pfam" id="PF02781">
    <property type="entry name" value="G6PD_C"/>
    <property type="match status" value="1"/>
</dbReference>
<organism evidence="10 11">
    <name type="scientific">Amycolatopsis magusensis</name>
    <dbReference type="NCBI Taxonomy" id="882444"/>
    <lineage>
        <taxon>Bacteria</taxon>
        <taxon>Bacillati</taxon>
        <taxon>Actinomycetota</taxon>
        <taxon>Actinomycetes</taxon>
        <taxon>Pseudonocardiales</taxon>
        <taxon>Pseudonocardiaceae</taxon>
        <taxon>Amycolatopsis</taxon>
    </lineage>
</organism>
<dbReference type="PANTHER" id="PTHR23429">
    <property type="entry name" value="GLUCOSE-6-PHOSPHATE 1-DEHYDROGENASE G6PD"/>
    <property type="match status" value="1"/>
</dbReference>
<feature type="binding site" evidence="7">
    <location>
        <position position="191"/>
    </location>
    <ligand>
        <name>substrate</name>
    </ligand>
</feature>
<feature type="binding site" evidence="7">
    <location>
        <position position="161"/>
    </location>
    <ligand>
        <name>NADP(+)</name>
        <dbReference type="ChEBI" id="CHEBI:58349"/>
    </ligand>
</feature>
<evidence type="ECO:0000313" key="10">
    <source>
        <dbReference type="EMBL" id="MBP2186598.1"/>
    </source>
</evidence>
<evidence type="ECO:0000256" key="4">
    <source>
        <dbReference type="ARBA" id="ARBA00022857"/>
    </source>
</evidence>
<feature type="binding site" evidence="7">
    <location>
        <position position="195"/>
    </location>
    <ligand>
        <name>substrate</name>
    </ligand>
</feature>
<dbReference type="Pfam" id="PF00479">
    <property type="entry name" value="G6PD_N"/>
    <property type="match status" value="1"/>
</dbReference>
<evidence type="ECO:0000256" key="6">
    <source>
        <dbReference type="ARBA" id="ARBA00023277"/>
    </source>
</evidence>
<evidence type="ECO:0000256" key="7">
    <source>
        <dbReference type="HAMAP-Rule" id="MF_00966"/>
    </source>
</evidence>
<feature type="binding site" evidence="7">
    <location>
        <position position="248"/>
    </location>
    <ligand>
        <name>substrate</name>
    </ligand>
</feature>
<feature type="binding site" evidence="7">
    <location>
        <position position="339"/>
    </location>
    <ligand>
        <name>substrate</name>
    </ligand>
</feature>
<dbReference type="EMBL" id="JAGGMS010000001">
    <property type="protein sequence ID" value="MBP2186598.1"/>
    <property type="molecule type" value="Genomic_DNA"/>
</dbReference>
<dbReference type="Proteomes" id="UP000741013">
    <property type="component" value="Unassembled WGS sequence"/>
</dbReference>
<comment type="pathway">
    <text evidence="1 7">Carbohydrate degradation; pentose phosphate pathway; D-ribulose 5-phosphate from D-glucose 6-phosphate (oxidative stage): step 1/3.</text>
</comment>
<evidence type="ECO:0000256" key="3">
    <source>
        <dbReference type="ARBA" id="ARBA00022526"/>
    </source>
</evidence>
<comment type="catalytic activity">
    <reaction evidence="7">
        <text>D-glucose 6-phosphate + NADP(+) = 6-phospho-D-glucono-1,5-lactone + NADPH + H(+)</text>
        <dbReference type="Rhea" id="RHEA:15841"/>
        <dbReference type="ChEBI" id="CHEBI:15378"/>
        <dbReference type="ChEBI" id="CHEBI:57783"/>
        <dbReference type="ChEBI" id="CHEBI:57955"/>
        <dbReference type="ChEBI" id="CHEBI:58349"/>
        <dbReference type="ChEBI" id="CHEBI:61548"/>
        <dbReference type="EC" id="1.1.1.49"/>
    </reaction>
</comment>
<accession>A0ABS4Q4S7</accession>
<comment type="function">
    <text evidence="7">Catalyzes the oxidation of glucose 6-phosphate to 6-phosphogluconolactone.</text>
</comment>
<feature type="domain" description="Glucose-6-phosphate dehydrogenase C-terminal" evidence="9">
    <location>
        <begin position="202"/>
        <end position="479"/>
    </location>
</feature>
<evidence type="ECO:0000313" key="11">
    <source>
        <dbReference type="Proteomes" id="UP000741013"/>
    </source>
</evidence>
<reference evidence="10 11" key="1">
    <citation type="submission" date="2021-03" db="EMBL/GenBank/DDBJ databases">
        <title>Sequencing the genomes of 1000 actinobacteria strains.</title>
        <authorList>
            <person name="Klenk H.-P."/>
        </authorList>
    </citation>
    <scope>NUCLEOTIDE SEQUENCE [LARGE SCALE GENOMIC DNA]</scope>
    <source>
        <strain evidence="10 11">DSM 45510</strain>
    </source>
</reference>
<evidence type="ECO:0000256" key="5">
    <source>
        <dbReference type="ARBA" id="ARBA00023002"/>
    </source>
</evidence>
<comment type="similarity">
    <text evidence="2 7">Belongs to the glucose-6-phosphate dehydrogenase family.</text>
</comment>
<comment type="caution">
    <text evidence="10">The sequence shown here is derived from an EMBL/GenBank/DDBJ whole genome shotgun (WGS) entry which is preliminary data.</text>
</comment>
<evidence type="ECO:0000256" key="2">
    <source>
        <dbReference type="ARBA" id="ARBA00009975"/>
    </source>
</evidence>
<keyword evidence="6 7" id="KW-0119">Carbohydrate metabolism</keyword>
<gene>
    <name evidence="7" type="primary">zwf</name>
    <name evidence="10" type="ORF">JOM49_008124</name>
</gene>
<dbReference type="HAMAP" id="MF_00966">
    <property type="entry name" value="G6PD"/>
    <property type="match status" value="1"/>
</dbReference>
<dbReference type="InterPro" id="IPR022674">
    <property type="entry name" value="G6P_DH_NAD-bd"/>
</dbReference>
<feature type="domain" description="Glucose-6-phosphate dehydrogenase NAD-binding" evidence="8">
    <location>
        <begin position="23"/>
        <end position="200"/>
    </location>
</feature>
<dbReference type="SUPFAM" id="SSF51735">
    <property type="entry name" value="NAD(P)-binding Rossmann-fold domains"/>
    <property type="match status" value="1"/>
</dbReference>
<dbReference type="InterPro" id="IPR019796">
    <property type="entry name" value="G6P_DH_AS"/>
</dbReference>
<feature type="binding site" evidence="7">
    <location>
        <position position="60"/>
    </location>
    <ligand>
        <name>NADP(+)</name>
        <dbReference type="ChEBI" id="CHEBI:58349"/>
    </ligand>
</feature>
<dbReference type="Gene3D" id="3.40.50.720">
    <property type="entry name" value="NAD(P)-binding Rossmann-like Domain"/>
    <property type="match status" value="1"/>
</dbReference>
<dbReference type="PROSITE" id="PS00069">
    <property type="entry name" value="G6P_DEHYDROGENASE"/>
    <property type="match status" value="1"/>
</dbReference>
<dbReference type="InterPro" id="IPR036291">
    <property type="entry name" value="NAD(P)-bd_dom_sf"/>
</dbReference>
<comment type="caution">
    <text evidence="7">Lacks conserved residue(s) required for the propagation of feature annotation.</text>
</comment>
<dbReference type="PRINTS" id="PR00079">
    <property type="entry name" value="G6PDHDRGNASE"/>
</dbReference>
<dbReference type="InterPro" id="IPR001282">
    <property type="entry name" value="G6P_DH"/>
</dbReference>
<dbReference type="InterPro" id="IPR022675">
    <property type="entry name" value="G6P_DH_C"/>
</dbReference>
<keyword evidence="4 7" id="KW-0521">NADP</keyword>
<protein>
    <recommendedName>
        <fullName evidence="7">Glucose-6-phosphate 1-dehydrogenase</fullName>
        <shortName evidence="7">G6PD</shortName>
        <ecNumber evidence="7">1.1.1.49</ecNumber>
    </recommendedName>
</protein>
<keyword evidence="5 7" id="KW-0560">Oxidoreductase</keyword>
<name>A0ABS4Q4S7_9PSEU</name>
<feature type="binding site" evidence="7">
    <location>
        <begin position="26"/>
        <end position="33"/>
    </location>
    <ligand>
        <name>NADP(+)</name>
        <dbReference type="ChEBI" id="CHEBI:58349"/>
    </ligand>
</feature>
<dbReference type="NCBIfam" id="TIGR00871">
    <property type="entry name" value="zwf"/>
    <property type="match status" value="1"/>
</dbReference>
<dbReference type="EC" id="1.1.1.49" evidence="7"/>
<dbReference type="SUPFAM" id="SSF55347">
    <property type="entry name" value="Glyceraldehyde-3-phosphate dehydrogenase-like, C-terminal domain"/>
    <property type="match status" value="1"/>
</dbReference>
<keyword evidence="11" id="KW-1185">Reference proteome</keyword>
<dbReference type="RefSeq" id="WP_245369634.1">
    <property type="nucleotide sequence ID" value="NZ_JAGGMS010000001.1"/>
</dbReference>
<evidence type="ECO:0000259" key="9">
    <source>
        <dbReference type="Pfam" id="PF02781"/>
    </source>
</evidence>
<feature type="active site" description="Proton acceptor" evidence="7">
    <location>
        <position position="253"/>
    </location>
</feature>
<evidence type="ECO:0000259" key="8">
    <source>
        <dbReference type="Pfam" id="PF00479"/>
    </source>
</evidence>
<feature type="binding site" evidence="7">
    <location>
        <position position="229"/>
    </location>
    <ligand>
        <name>substrate</name>
    </ligand>
</feature>